<evidence type="ECO:0000313" key="1">
    <source>
        <dbReference type="EMBL" id="MBK8890433.1"/>
    </source>
</evidence>
<comment type="caution">
    <text evidence="1">The sequence shown here is derived from an EMBL/GenBank/DDBJ whole genome shotgun (WGS) entry which is preliminary data.</text>
</comment>
<proteinExistence type="predicted"/>
<sequence length="240" mass="25832">MATTDEVLTQVSELLARLNGPEKKAGAISEFLKHPIVITVVGSILIAYGSNFVTKEFQLRDKQSEAVAALESAIPREIALTTQLAMISSVLEEQQCSENPGKKLLNPLVFGLTGKSCKEAEVEYLKFYALSLEHPPGSSLVKVRALFASPAVDEGAKKLGALIGLLSVTAQSSCIVQVARQADQAYGELVDLSIQEIDGSKVNKLPDIFRLTDLPAHCRLEDLCRIAAIAKDPSLKLKCA</sequence>
<dbReference type="AlphaFoldDB" id="A0A9D7QL78"/>
<organism evidence="1 2">
    <name type="scientific">Candidatus Dechloromonas phosphorivorans</name>
    <dbReference type="NCBI Taxonomy" id="2899244"/>
    <lineage>
        <taxon>Bacteria</taxon>
        <taxon>Pseudomonadati</taxon>
        <taxon>Pseudomonadota</taxon>
        <taxon>Betaproteobacteria</taxon>
        <taxon>Rhodocyclales</taxon>
        <taxon>Azonexaceae</taxon>
        <taxon>Dechloromonas</taxon>
    </lineage>
</organism>
<dbReference type="EMBL" id="JADKBR010000007">
    <property type="protein sequence ID" value="MBK8890433.1"/>
    <property type="molecule type" value="Genomic_DNA"/>
</dbReference>
<name>A0A9D7QL78_9RHOO</name>
<evidence type="ECO:0000313" key="2">
    <source>
        <dbReference type="Proteomes" id="UP000808146"/>
    </source>
</evidence>
<reference evidence="1" key="1">
    <citation type="submission" date="2020-10" db="EMBL/GenBank/DDBJ databases">
        <title>Connecting structure to function with the recovery of over 1000 high-quality activated sludge metagenome-assembled genomes encoding full-length rRNA genes using long-read sequencing.</title>
        <authorList>
            <person name="Singleton C.M."/>
            <person name="Petriglieri F."/>
            <person name="Kristensen J.M."/>
            <person name="Kirkegaard R.H."/>
            <person name="Michaelsen T.Y."/>
            <person name="Andersen M.H."/>
            <person name="Karst S.M."/>
            <person name="Dueholm M.S."/>
            <person name="Nielsen P.H."/>
            <person name="Albertsen M."/>
        </authorList>
    </citation>
    <scope>NUCLEOTIDE SEQUENCE</scope>
    <source>
        <strain evidence="1">OdNE_18-Q3-R46-58_BAT3C.305</strain>
    </source>
</reference>
<gene>
    <name evidence="1" type="ORF">IPN75_08520</name>
</gene>
<accession>A0A9D7QL78</accession>
<dbReference type="Proteomes" id="UP000808146">
    <property type="component" value="Unassembled WGS sequence"/>
</dbReference>
<protein>
    <submittedName>
        <fullName evidence="1">Uncharacterized protein</fullName>
    </submittedName>
</protein>